<evidence type="ECO:0000256" key="1">
    <source>
        <dbReference type="SAM" id="Phobius"/>
    </source>
</evidence>
<dbReference type="EMBL" id="CAFZ01000685">
    <property type="protein sequence ID" value="CCA76294.1"/>
    <property type="molecule type" value="Genomic_DNA"/>
</dbReference>
<proteinExistence type="predicted"/>
<dbReference type="OrthoDB" id="2110422at2759"/>
<dbReference type="OMA" id="AYFWAYS"/>
<evidence type="ECO:0000259" key="2">
    <source>
        <dbReference type="Pfam" id="PF24853"/>
    </source>
</evidence>
<keyword evidence="4" id="KW-1185">Reference proteome</keyword>
<dbReference type="PANTHER" id="PTHR40629:SF1">
    <property type="entry name" value="PRO41 PROTEIN"/>
    <property type="match status" value="1"/>
</dbReference>
<keyword evidence="1" id="KW-0472">Membrane</keyword>
<dbReference type="Pfam" id="PF24853">
    <property type="entry name" value="DUF7727"/>
    <property type="match status" value="1"/>
</dbReference>
<name>G4TYA1_SERID</name>
<feature type="transmembrane region" description="Helical" evidence="1">
    <location>
        <begin position="82"/>
        <end position="100"/>
    </location>
</feature>
<keyword evidence="1" id="KW-0812">Transmembrane</keyword>
<dbReference type="HOGENOM" id="CLU_132815_1_0_1"/>
<dbReference type="InterPro" id="IPR056144">
    <property type="entry name" value="DUF7727"/>
</dbReference>
<gene>
    <name evidence="3" type="ORF">PIIN_10289</name>
</gene>
<keyword evidence="1" id="KW-1133">Transmembrane helix</keyword>
<comment type="caution">
    <text evidence="3">The sequence shown here is derived from an EMBL/GenBank/DDBJ whole genome shotgun (WGS) entry which is preliminary data.</text>
</comment>
<organism evidence="3 4">
    <name type="scientific">Serendipita indica (strain DSM 11827)</name>
    <name type="common">Root endophyte fungus</name>
    <name type="synonym">Piriformospora indica</name>
    <dbReference type="NCBI Taxonomy" id="1109443"/>
    <lineage>
        <taxon>Eukaryota</taxon>
        <taxon>Fungi</taxon>
        <taxon>Dikarya</taxon>
        <taxon>Basidiomycota</taxon>
        <taxon>Agaricomycotina</taxon>
        <taxon>Agaricomycetes</taxon>
        <taxon>Sebacinales</taxon>
        <taxon>Serendipitaceae</taxon>
        <taxon>Serendipita</taxon>
    </lineage>
</organism>
<accession>G4TYA1</accession>
<dbReference type="Proteomes" id="UP000007148">
    <property type="component" value="Unassembled WGS sequence"/>
</dbReference>
<feature type="transmembrane region" description="Helical" evidence="1">
    <location>
        <begin position="12"/>
        <end position="30"/>
    </location>
</feature>
<feature type="domain" description="DUF7727" evidence="2">
    <location>
        <begin position="1"/>
        <end position="154"/>
    </location>
</feature>
<dbReference type="InParanoid" id="G4TYA1"/>
<dbReference type="eggNOG" id="ENOG502S16N">
    <property type="taxonomic scope" value="Eukaryota"/>
</dbReference>
<evidence type="ECO:0000313" key="4">
    <source>
        <dbReference type="Proteomes" id="UP000007148"/>
    </source>
</evidence>
<dbReference type="AlphaFoldDB" id="G4TYA1"/>
<sequence>MGVFIWHQWAQIVGIFASVCTIWGGLWGIFFRKFFWDFVNGTLMPGPNHAINGRKCFDDNPCGIVPAKQDAIFISLIVKAPVIQLFVILFGITHLAIELLPVIRRMSIYRSFALRIVTYSLQTFLSVLLYQGTSGAMYSFVAVIGFTVAQMKGEIVEEAKEQRGRGDKA</sequence>
<evidence type="ECO:0000313" key="3">
    <source>
        <dbReference type="EMBL" id="CCA76294.1"/>
    </source>
</evidence>
<reference evidence="3 4" key="1">
    <citation type="journal article" date="2011" name="PLoS Pathog.">
        <title>Endophytic Life Strategies Decoded by Genome and Transcriptome Analyses of the Mutualistic Root Symbiont Piriformospora indica.</title>
        <authorList>
            <person name="Zuccaro A."/>
            <person name="Lahrmann U."/>
            <person name="Guldener U."/>
            <person name="Langen G."/>
            <person name="Pfiffi S."/>
            <person name="Biedenkopf D."/>
            <person name="Wong P."/>
            <person name="Samans B."/>
            <person name="Grimm C."/>
            <person name="Basiewicz M."/>
            <person name="Murat C."/>
            <person name="Martin F."/>
            <person name="Kogel K.H."/>
        </authorList>
    </citation>
    <scope>NUCLEOTIDE SEQUENCE [LARGE SCALE GENOMIC DNA]</scope>
    <source>
        <strain evidence="3 4">DSM 11827</strain>
    </source>
</reference>
<protein>
    <recommendedName>
        <fullName evidence="2">DUF7727 domain-containing protein</fullName>
    </recommendedName>
</protein>
<dbReference type="PANTHER" id="PTHR40629">
    <property type="entry name" value="PRO41 PROTEIN"/>
    <property type="match status" value="1"/>
</dbReference>